<dbReference type="AlphaFoldDB" id="A0AAJ8BQ34"/>
<accession>A0AAJ8BQ34</accession>
<organism evidence="1">
    <name type="scientific">Aspergillus niger</name>
    <dbReference type="NCBI Taxonomy" id="5061"/>
    <lineage>
        <taxon>Eukaryota</taxon>
        <taxon>Fungi</taxon>
        <taxon>Dikarya</taxon>
        <taxon>Ascomycota</taxon>
        <taxon>Pezizomycotina</taxon>
        <taxon>Eurotiomycetes</taxon>
        <taxon>Eurotiomycetidae</taxon>
        <taxon>Eurotiales</taxon>
        <taxon>Aspergillaceae</taxon>
        <taxon>Aspergillus</taxon>
        <taxon>Aspergillus subgen. Circumdati</taxon>
    </lineage>
</organism>
<gene>
    <name evidence="1" type="ORF">An03g06180</name>
</gene>
<evidence type="ECO:0000313" key="1">
    <source>
        <dbReference type="RefSeq" id="XP_059600361.1"/>
    </source>
</evidence>
<dbReference type="VEuPathDB" id="FungiDB:An03g06180"/>
<proteinExistence type="predicted"/>
<sequence length="113" mass="12533">MLHQVIAPKSKARPHLCEHAAHQYNGSDMFISNVSMPLSAISRTNCWQTSLSKDVQVTTRATHLRSATKKSNEERDQQGMLLVPWLDDDRPAYPHPTNQSANCTCCAAGCIPD</sequence>
<reference evidence="1" key="1">
    <citation type="submission" date="2025-02" db="EMBL/GenBank/DDBJ databases">
        <authorList>
            <consortium name="NCBI Genome Project"/>
        </authorList>
    </citation>
    <scope>NUCLEOTIDE SEQUENCE</scope>
</reference>
<reference evidence="1" key="2">
    <citation type="submission" date="2025-08" db="UniProtKB">
        <authorList>
            <consortium name="RefSeq"/>
        </authorList>
    </citation>
    <scope>IDENTIFICATION</scope>
</reference>
<dbReference type="GeneID" id="84590766"/>
<dbReference type="RefSeq" id="XP_059600361.1">
    <property type="nucleotide sequence ID" value="XM_059747178.1"/>
</dbReference>
<dbReference type="KEGG" id="ang:An03g06180"/>
<protein>
    <submittedName>
        <fullName evidence="1">Uncharacterized protein</fullName>
    </submittedName>
</protein>
<name>A0AAJ8BQ34_ASPNG</name>